<dbReference type="SUPFAM" id="SSF53474">
    <property type="entry name" value="alpha/beta-Hydrolases"/>
    <property type="match status" value="1"/>
</dbReference>
<gene>
    <name evidence="4" type="ORF">K8352_16890</name>
</gene>
<proteinExistence type="predicted"/>
<protein>
    <submittedName>
        <fullName evidence="4">Alpha/beta hydrolase</fullName>
    </submittedName>
</protein>
<dbReference type="Pfam" id="PF20434">
    <property type="entry name" value="BD-FAE"/>
    <property type="match status" value="1"/>
</dbReference>
<feature type="chain" id="PRO_5042078292" evidence="2">
    <location>
        <begin position="20"/>
        <end position="287"/>
    </location>
</feature>
<dbReference type="PANTHER" id="PTHR48081">
    <property type="entry name" value="AB HYDROLASE SUPERFAMILY PROTEIN C4A8.06C"/>
    <property type="match status" value="1"/>
</dbReference>
<evidence type="ECO:0000256" key="2">
    <source>
        <dbReference type="SAM" id="SignalP"/>
    </source>
</evidence>
<dbReference type="RefSeq" id="WP_317903579.1">
    <property type="nucleotide sequence ID" value="NZ_JAIRBC010000032.1"/>
</dbReference>
<evidence type="ECO:0000259" key="3">
    <source>
        <dbReference type="Pfam" id="PF20434"/>
    </source>
</evidence>
<accession>A0AAE3EZE6</accession>
<evidence type="ECO:0000256" key="1">
    <source>
        <dbReference type="ARBA" id="ARBA00022801"/>
    </source>
</evidence>
<dbReference type="InterPro" id="IPR049492">
    <property type="entry name" value="BD-FAE-like_dom"/>
</dbReference>
<keyword evidence="5" id="KW-1185">Reference proteome</keyword>
<evidence type="ECO:0000313" key="4">
    <source>
        <dbReference type="EMBL" id="MCG2462441.1"/>
    </source>
</evidence>
<dbReference type="InterPro" id="IPR050300">
    <property type="entry name" value="GDXG_lipolytic_enzyme"/>
</dbReference>
<sequence>MQLKLTLFAICLFTMATYAQTNEIFHLWPDAVPGESLPKNQSRMNNDPRDIVLRVTEVTDPTLTVFEPKSNSKNGAGIIICPGGGYQILALDKEGFEIAQWLNQLGFTAFVLEYRVPDKREGALMDAQRALRLVRSQADKWNLEPDKIGIMGFSAGGSLSARASTNFNIKTYEDVDKSDEVSCRPDYTLLIYPAYLDRGENRSITPELKVDKSTPPMFIFATADDPYANSALVMATTLRDAQVPVELHLLPFGGHGYGLRKGSEAAETWPLLAEKWMKKVLSHNLKP</sequence>
<name>A0AAE3EZE6_9FLAO</name>
<organism evidence="4 5">
    <name type="scientific">Cerina litoralis</name>
    <dbReference type="NCBI Taxonomy" id="2874477"/>
    <lineage>
        <taxon>Bacteria</taxon>
        <taxon>Pseudomonadati</taxon>
        <taxon>Bacteroidota</taxon>
        <taxon>Flavobacteriia</taxon>
        <taxon>Flavobacteriales</taxon>
        <taxon>Flavobacteriaceae</taxon>
        <taxon>Cerina</taxon>
    </lineage>
</organism>
<evidence type="ECO:0000313" key="5">
    <source>
        <dbReference type="Proteomes" id="UP001200642"/>
    </source>
</evidence>
<dbReference type="Proteomes" id="UP001200642">
    <property type="component" value="Unassembled WGS sequence"/>
</dbReference>
<dbReference type="GO" id="GO:0016787">
    <property type="term" value="F:hydrolase activity"/>
    <property type="evidence" value="ECO:0007669"/>
    <property type="project" value="UniProtKB-KW"/>
</dbReference>
<dbReference type="Gene3D" id="3.40.50.1820">
    <property type="entry name" value="alpha/beta hydrolase"/>
    <property type="match status" value="1"/>
</dbReference>
<comment type="caution">
    <text evidence="4">The sequence shown here is derived from an EMBL/GenBank/DDBJ whole genome shotgun (WGS) entry which is preliminary data.</text>
</comment>
<feature type="domain" description="BD-FAE-like" evidence="3">
    <location>
        <begin position="64"/>
        <end position="174"/>
    </location>
</feature>
<dbReference type="PANTHER" id="PTHR48081:SF6">
    <property type="entry name" value="PEPTIDASE S9 PROLYL OLIGOPEPTIDASE CATALYTIC DOMAIN-CONTAINING PROTEIN"/>
    <property type="match status" value="1"/>
</dbReference>
<reference evidence="4" key="1">
    <citation type="submission" date="2023-02" db="EMBL/GenBank/DDBJ databases">
        <title>Genome of Flavobacteriaceae gen. nov. sp. strain F89.</title>
        <authorList>
            <person name="Wang Y."/>
        </authorList>
    </citation>
    <scope>NUCLEOTIDE SEQUENCE</scope>
    <source>
        <strain evidence="4">F89</strain>
    </source>
</reference>
<dbReference type="AlphaFoldDB" id="A0AAE3EZE6"/>
<dbReference type="EMBL" id="JAIRBC010000032">
    <property type="protein sequence ID" value="MCG2462441.1"/>
    <property type="molecule type" value="Genomic_DNA"/>
</dbReference>
<keyword evidence="1 4" id="KW-0378">Hydrolase</keyword>
<dbReference type="InterPro" id="IPR029058">
    <property type="entry name" value="AB_hydrolase_fold"/>
</dbReference>
<keyword evidence="2" id="KW-0732">Signal</keyword>
<feature type="signal peptide" evidence="2">
    <location>
        <begin position="1"/>
        <end position="19"/>
    </location>
</feature>